<feature type="signal peptide" evidence="1">
    <location>
        <begin position="1"/>
        <end position="21"/>
    </location>
</feature>
<evidence type="ECO:0000313" key="3">
    <source>
        <dbReference type="Proteomes" id="UP000054359"/>
    </source>
</evidence>
<feature type="chain" id="PRO_5001830410" evidence="1">
    <location>
        <begin position="22"/>
        <end position="53"/>
    </location>
</feature>
<proteinExistence type="predicted"/>
<keyword evidence="1" id="KW-0732">Signal</keyword>
<evidence type="ECO:0000256" key="1">
    <source>
        <dbReference type="SAM" id="SignalP"/>
    </source>
</evidence>
<protein>
    <submittedName>
        <fullName evidence="2">Uncharacterized protein</fullName>
    </submittedName>
</protein>
<organism evidence="2 3">
    <name type="scientific">Stegodyphus mimosarum</name>
    <name type="common">African social velvet spider</name>
    <dbReference type="NCBI Taxonomy" id="407821"/>
    <lineage>
        <taxon>Eukaryota</taxon>
        <taxon>Metazoa</taxon>
        <taxon>Ecdysozoa</taxon>
        <taxon>Arthropoda</taxon>
        <taxon>Chelicerata</taxon>
        <taxon>Arachnida</taxon>
        <taxon>Araneae</taxon>
        <taxon>Araneomorphae</taxon>
        <taxon>Entelegynae</taxon>
        <taxon>Eresoidea</taxon>
        <taxon>Eresidae</taxon>
        <taxon>Stegodyphus</taxon>
    </lineage>
</organism>
<sequence>MYIKLAGVFLCIGAFLCIAVALPQYDMGDTMGQGMGGLPQFNIGGQFSFGFGG</sequence>
<evidence type="ECO:0000313" key="2">
    <source>
        <dbReference type="EMBL" id="KFM74157.1"/>
    </source>
</evidence>
<accession>A0A087U9W8</accession>
<dbReference type="EMBL" id="KK118894">
    <property type="protein sequence ID" value="KFM74157.1"/>
    <property type="molecule type" value="Genomic_DNA"/>
</dbReference>
<dbReference type="Proteomes" id="UP000054359">
    <property type="component" value="Unassembled WGS sequence"/>
</dbReference>
<gene>
    <name evidence="2" type="ORF">X975_25417</name>
</gene>
<dbReference type="AlphaFoldDB" id="A0A087U9W8"/>
<reference evidence="2 3" key="1">
    <citation type="submission" date="2013-11" db="EMBL/GenBank/DDBJ databases">
        <title>Genome sequencing of Stegodyphus mimosarum.</title>
        <authorList>
            <person name="Bechsgaard J."/>
        </authorList>
    </citation>
    <scope>NUCLEOTIDE SEQUENCE [LARGE SCALE GENOMIC DNA]</scope>
</reference>
<keyword evidence="3" id="KW-1185">Reference proteome</keyword>
<feature type="non-terminal residue" evidence="2">
    <location>
        <position position="53"/>
    </location>
</feature>
<name>A0A087U9W8_STEMI</name>